<dbReference type="AlphaFoldDB" id="A0A1H3WVD9"/>
<protein>
    <submittedName>
        <fullName evidence="1">Uncharacterized protein</fullName>
    </submittedName>
</protein>
<dbReference type="Proteomes" id="UP000199288">
    <property type="component" value="Unassembled WGS sequence"/>
</dbReference>
<evidence type="ECO:0000313" key="2">
    <source>
        <dbReference type="Proteomes" id="UP000199288"/>
    </source>
</evidence>
<reference evidence="2" key="1">
    <citation type="submission" date="2016-10" db="EMBL/GenBank/DDBJ databases">
        <authorList>
            <person name="Varghese N."/>
            <person name="Submissions S."/>
        </authorList>
    </citation>
    <scope>NUCLEOTIDE SEQUENCE [LARGE SCALE GENOMIC DNA]</scope>
    <source>
        <strain evidence="2">KPR-1</strain>
    </source>
</reference>
<gene>
    <name evidence="1" type="ORF">SAMN02910418_00480</name>
</gene>
<name>A0A1H3WVD9_9ACTO</name>
<accession>A0A1H3WVD9</accession>
<organism evidence="1 2">
    <name type="scientific">Bowdeniella nasicola</name>
    <dbReference type="NCBI Taxonomy" id="208480"/>
    <lineage>
        <taxon>Bacteria</taxon>
        <taxon>Bacillati</taxon>
        <taxon>Actinomycetota</taxon>
        <taxon>Actinomycetes</taxon>
        <taxon>Actinomycetales</taxon>
        <taxon>Actinomycetaceae</taxon>
        <taxon>Bowdeniella</taxon>
    </lineage>
</organism>
<dbReference type="EMBL" id="FNQV01000003">
    <property type="protein sequence ID" value="SDZ90148.1"/>
    <property type="molecule type" value="Genomic_DNA"/>
</dbReference>
<keyword evidence="2" id="KW-1185">Reference proteome</keyword>
<evidence type="ECO:0000313" key="1">
    <source>
        <dbReference type="EMBL" id="SDZ90148.1"/>
    </source>
</evidence>
<sequence>MVFDLAHTHGNQLGAFVLFVAVGWRQARAGEESERLPRHLVDRNYSLRTIRTYGCGTATFCRWLEASGRGLDGLSVDGILAFRIAYRTEQIRVRPGLNAVNLQGRPTDRLLFPASIYL</sequence>
<proteinExistence type="predicted"/>